<evidence type="ECO:0000256" key="2">
    <source>
        <dbReference type="ARBA" id="ARBA00022729"/>
    </source>
</evidence>
<dbReference type="InterPro" id="IPR004846">
    <property type="entry name" value="T2SS/T3SS_dom"/>
</dbReference>
<dbReference type="PANTHER" id="PTHR30332">
    <property type="entry name" value="PROBABLE GENERAL SECRETION PATHWAY PROTEIN D"/>
    <property type="match status" value="1"/>
</dbReference>
<evidence type="ECO:0000259" key="5">
    <source>
        <dbReference type="Pfam" id="PF00263"/>
    </source>
</evidence>
<comment type="caution">
    <text evidence="6">The sequence shown here is derived from an EMBL/GenBank/DDBJ whole genome shotgun (WGS) entry which is preliminary data.</text>
</comment>
<evidence type="ECO:0000256" key="3">
    <source>
        <dbReference type="ARBA" id="ARBA00023136"/>
    </source>
</evidence>
<dbReference type="RefSeq" id="WP_339404670.1">
    <property type="nucleotide sequence ID" value="NZ_JBBGAZ010000015.1"/>
</dbReference>
<gene>
    <name evidence="6" type="ORF">WG622_17360</name>
</gene>
<dbReference type="Proteomes" id="UP001368270">
    <property type="component" value="Unassembled WGS sequence"/>
</dbReference>
<comment type="subcellular location">
    <subcellularLocation>
        <location evidence="1">Membrane</location>
    </subcellularLocation>
</comment>
<evidence type="ECO:0000313" key="7">
    <source>
        <dbReference type="Proteomes" id="UP001368270"/>
    </source>
</evidence>
<protein>
    <submittedName>
        <fullName evidence="6">Secretion protein</fullName>
    </submittedName>
</protein>
<dbReference type="Pfam" id="PF00263">
    <property type="entry name" value="Secretin"/>
    <property type="match status" value="1"/>
</dbReference>
<feature type="domain" description="Type II/III secretion system secretin-like" evidence="5">
    <location>
        <begin position="337"/>
        <end position="448"/>
    </location>
</feature>
<keyword evidence="7" id="KW-1185">Reference proteome</keyword>
<evidence type="ECO:0000313" key="6">
    <source>
        <dbReference type="EMBL" id="MEJ5220027.1"/>
    </source>
</evidence>
<comment type="similarity">
    <text evidence="4">Belongs to the bacterial secretin family.</text>
</comment>
<keyword evidence="2" id="KW-0732">Signal</keyword>
<dbReference type="PANTHER" id="PTHR30332:SF24">
    <property type="entry name" value="SECRETIN GSPD-RELATED"/>
    <property type="match status" value="1"/>
</dbReference>
<name>A0ABU8QKR8_9RHOB</name>
<sequence>MATAIAGSVLSGCLAIGEADSDIARKSLLAKQRQAELAAAQRGEVIFDPNPYYGAEVIPVKGSRQGKPLPQSFEGARGLELSLGNSASIGDISNALNEATGLQVKMRTVYATPDNGTIKVPVPAKMRVNYTGALSKFLDQVASRMDVAWEYDGTAITFDRMVTARYDMPIPNNKSSFSTSVPGLSSTTGGSSVSFTKESTFDSWEELKDALDAVLPSPAYAKFSKHTGRVTVFALPSMQRQAKSIIDDYHNIFSTRIGLEIGVFFVDIRKEDDFGAGLNFARDGATVSGVSGSLTGNAVVSLTGGGAQVDFKALAENEAVVDHRIRSTIAQSGVVSPILLTRSQNYVTGSSSDATDTTVSTSVETATVDTGISIHAIPRLISRDQIQLNLTIKQNNLVRLDEFGSGTNTVQLPVLDTRTIQNDSVVSPGETLVFSGYEQDIASRSQSGFGAANFFGLGGKNQGTVSRVRMVLMVRPTLIGKRG</sequence>
<dbReference type="EMBL" id="JBBGAZ010000015">
    <property type="protein sequence ID" value="MEJ5220027.1"/>
    <property type="molecule type" value="Genomic_DNA"/>
</dbReference>
<evidence type="ECO:0000256" key="1">
    <source>
        <dbReference type="ARBA" id="ARBA00004370"/>
    </source>
</evidence>
<proteinExistence type="inferred from homology"/>
<accession>A0ABU8QKR8</accession>
<keyword evidence="3" id="KW-0472">Membrane</keyword>
<reference evidence="6 7" key="1">
    <citation type="submission" date="2024-03" db="EMBL/GenBank/DDBJ databases">
        <title>Cognatishimia coralii sp. nov., a marine bacterium isolated from coral surrounding seawater.</title>
        <authorList>
            <person name="Liu X."/>
            <person name="Liu S."/>
            <person name="Sun H."/>
            <person name="Zhang Y."/>
        </authorList>
    </citation>
    <scope>NUCLEOTIDE SEQUENCE [LARGE SCALE GENOMIC DNA]</scope>
    <source>
        <strain evidence="6 7">D5M38</strain>
    </source>
</reference>
<evidence type="ECO:0000256" key="4">
    <source>
        <dbReference type="RuleBase" id="RU004003"/>
    </source>
</evidence>
<dbReference type="InterPro" id="IPR050810">
    <property type="entry name" value="Bact_Secretion_Sys_Channel"/>
</dbReference>
<organism evidence="6 7">
    <name type="scientific">Cognatishimia coralii</name>
    <dbReference type="NCBI Taxonomy" id="3083254"/>
    <lineage>
        <taxon>Bacteria</taxon>
        <taxon>Pseudomonadati</taxon>
        <taxon>Pseudomonadota</taxon>
        <taxon>Alphaproteobacteria</taxon>
        <taxon>Rhodobacterales</taxon>
        <taxon>Paracoccaceae</taxon>
        <taxon>Cognatishimia</taxon>
    </lineage>
</organism>